<reference evidence="2" key="1">
    <citation type="journal article" date="2020" name="Nat. Commun.">
        <title>Large-scale genome sequencing of mycorrhizal fungi provides insights into the early evolution of symbiotic traits.</title>
        <authorList>
            <person name="Miyauchi S."/>
            <person name="Kiss E."/>
            <person name="Kuo A."/>
            <person name="Drula E."/>
            <person name="Kohler A."/>
            <person name="Sanchez-Garcia M."/>
            <person name="Morin E."/>
            <person name="Andreopoulos B."/>
            <person name="Barry K.W."/>
            <person name="Bonito G."/>
            <person name="Buee M."/>
            <person name="Carver A."/>
            <person name="Chen C."/>
            <person name="Cichocki N."/>
            <person name="Clum A."/>
            <person name="Culley D."/>
            <person name="Crous P.W."/>
            <person name="Fauchery L."/>
            <person name="Girlanda M."/>
            <person name="Hayes R.D."/>
            <person name="Keri Z."/>
            <person name="LaButti K."/>
            <person name="Lipzen A."/>
            <person name="Lombard V."/>
            <person name="Magnuson J."/>
            <person name="Maillard F."/>
            <person name="Murat C."/>
            <person name="Nolan M."/>
            <person name="Ohm R.A."/>
            <person name="Pangilinan J."/>
            <person name="Pereira M.F."/>
            <person name="Perotto S."/>
            <person name="Peter M."/>
            <person name="Pfister S."/>
            <person name="Riley R."/>
            <person name="Sitrit Y."/>
            <person name="Stielow J.B."/>
            <person name="Szollosi G."/>
            <person name="Zifcakova L."/>
            <person name="Stursova M."/>
            <person name="Spatafora J.W."/>
            <person name="Tedersoo L."/>
            <person name="Vaario L.M."/>
            <person name="Yamada A."/>
            <person name="Yan M."/>
            <person name="Wang P."/>
            <person name="Xu J."/>
            <person name="Bruns T."/>
            <person name="Baldrian P."/>
            <person name="Vilgalys R."/>
            <person name="Dunand C."/>
            <person name="Henrissat B."/>
            <person name="Grigoriev I.V."/>
            <person name="Hibbett D."/>
            <person name="Nagy L.G."/>
            <person name="Martin F.M."/>
        </authorList>
    </citation>
    <scope>NUCLEOTIDE SEQUENCE</scope>
    <source>
        <strain evidence="2">UH-Tt-Lm1</strain>
    </source>
</reference>
<sequence>MSSNPSESLVQQLSAFSACEISDALIKLGSPNGGHIPDIHLVSSSASSQTICGPAYTVQMAFTSDTSAPKLSSHFIDTAPAGTVIVINAPPTAKNAVWGGLMSAGAQTRKTIGVVISGRCRDTRELNSLGYPVFSRGRSTLGQSPFTRPSAVDISLEIHTEGAEDNFPPVTVRPGDYIVADVDGVVCIPQEDIQRVVDTARKGKEIDERCMEDIKAGKSVRATFKTHRG</sequence>
<keyword evidence="1" id="KW-0479">Metal-binding</keyword>
<dbReference type="Gene3D" id="3.50.30.40">
    <property type="entry name" value="Ribonuclease E inhibitor RraA/RraA-like"/>
    <property type="match status" value="1"/>
</dbReference>
<keyword evidence="3" id="KW-1185">Reference proteome</keyword>
<keyword evidence="1" id="KW-0460">Magnesium</keyword>
<dbReference type="CDD" id="cd16841">
    <property type="entry name" value="RraA_family"/>
    <property type="match status" value="1"/>
</dbReference>
<name>A0A9P6HSD1_9AGAM</name>
<protein>
    <submittedName>
        <fullName evidence="2">RraA-like protein</fullName>
    </submittedName>
</protein>
<dbReference type="GO" id="GO:0046872">
    <property type="term" value="F:metal ion binding"/>
    <property type="evidence" value="ECO:0007669"/>
    <property type="project" value="UniProtKB-KW"/>
</dbReference>
<comment type="caution">
    <text evidence="2">The sequence shown here is derived from an EMBL/GenBank/DDBJ whole genome shotgun (WGS) entry which is preliminary data.</text>
</comment>
<dbReference type="PANTHER" id="PTHR33254">
    <property type="entry name" value="4-HYDROXY-4-METHYL-2-OXOGLUTARATE ALDOLASE 3-RELATED"/>
    <property type="match status" value="1"/>
</dbReference>
<dbReference type="InterPro" id="IPR005493">
    <property type="entry name" value="RraA/RraA-like"/>
</dbReference>
<dbReference type="Pfam" id="PF03737">
    <property type="entry name" value="RraA-like"/>
    <property type="match status" value="1"/>
</dbReference>
<dbReference type="OrthoDB" id="1476984at2759"/>
<dbReference type="GO" id="GO:0047443">
    <property type="term" value="F:4-hydroxy-4-methyl-2-oxoglutarate aldolase activity"/>
    <property type="evidence" value="ECO:0007669"/>
    <property type="project" value="TreeGrafter"/>
</dbReference>
<feature type="binding site" evidence="1">
    <location>
        <position position="121"/>
    </location>
    <ligand>
        <name>substrate</name>
    </ligand>
</feature>
<evidence type="ECO:0000313" key="3">
    <source>
        <dbReference type="Proteomes" id="UP000736335"/>
    </source>
</evidence>
<evidence type="ECO:0000313" key="2">
    <source>
        <dbReference type="EMBL" id="KAF9792912.1"/>
    </source>
</evidence>
<evidence type="ECO:0000256" key="1">
    <source>
        <dbReference type="PIRSR" id="PIRSR605493-1"/>
    </source>
</evidence>
<proteinExistence type="predicted"/>
<dbReference type="SUPFAM" id="SSF89562">
    <property type="entry name" value="RraA-like"/>
    <property type="match status" value="1"/>
</dbReference>
<dbReference type="EMBL" id="WIUZ02000001">
    <property type="protein sequence ID" value="KAF9792912.1"/>
    <property type="molecule type" value="Genomic_DNA"/>
</dbReference>
<gene>
    <name evidence="2" type="ORF">BJ322DRAFT_996813</name>
</gene>
<dbReference type="PANTHER" id="PTHR33254:SF4">
    <property type="entry name" value="4-HYDROXY-4-METHYL-2-OXOGLUTARATE ALDOLASE 3-RELATED"/>
    <property type="match status" value="1"/>
</dbReference>
<feature type="binding site" evidence="1">
    <location>
        <begin position="99"/>
        <end position="102"/>
    </location>
    <ligand>
        <name>substrate</name>
    </ligand>
</feature>
<accession>A0A9P6HSD1</accession>
<reference evidence="2" key="2">
    <citation type="submission" date="2020-11" db="EMBL/GenBank/DDBJ databases">
        <authorList>
            <consortium name="DOE Joint Genome Institute"/>
            <person name="Kuo A."/>
            <person name="Miyauchi S."/>
            <person name="Kiss E."/>
            <person name="Drula E."/>
            <person name="Kohler A."/>
            <person name="Sanchez-Garcia M."/>
            <person name="Andreopoulos B."/>
            <person name="Barry K.W."/>
            <person name="Bonito G."/>
            <person name="Buee M."/>
            <person name="Carver A."/>
            <person name="Chen C."/>
            <person name="Cichocki N."/>
            <person name="Clum A."/>
            <person name="Culley D."/>
            <person name="Crous P.W."/>
            <person name="Fauchery L."/>
            <person name="Girlanda M."/>
            <person name="Hayes R."/>
            <person name="Keri Z."/>
            <person name="Labutti K."/>
            <person name="Lipzen A."/>
            <person name="Lombard V."/>
            <person name="Magnuson J."/>
            <person name="Maillard F."/>
            <person name="Morin E."/>
            <person name="Murat C."/>
            <person name="Nolan M."/>
            <person name="Ohm R."/>
            <person name="Pangilinan J."/>
            <person name="Pereira M."/>
            <person name="Perotto S."/>
            <person name="Peter M."/>
            <person name="Riley R."/>
            <person name="Sitrit Y."/>
            <person name="Stielow B."/>
            <person name="Szollosi G."/>
            <person name="Zifcakova L."/>
            <person name="Stursova M."/>
            <person name="Spatafora J.W."/>
            <person name="Tedersoo L."/>
            <person name="Vaario L.-M."/>
            <person name="Yamada A."/>
            <person name="Yan M."/>
            <person name="Wang P."/>
            <person name="Xu J."/>
            <person name="Bruns T."/>
            <person name="Baldrian P."/>
            <person name="Vilgalys R."/>
            <person name="Henrissat B."/>
            <person name="Grigoriev I.V."/>
            <person name="Hibbett D."/>
            <person name="Nagy L.G."/>
            <person name="Martin F.M."/>
        </authorList>
    </citation>
    <scope>NUCLEOTIDE SEQUENCE</scope>
    <source>
        <strain evidence="2">UH-Tt-Lm1</strain>
    </source>
</reference>
<comment type="cofactor">
    <cofactor evidence="1">
        <name>Mg(2+)</name>
        <dbReference type="ChEBI" id="CHEBI:18420"/>
    </cofactor>
</comment>
<dbReference type="Proteomes" id="UP000736335">
    <property type="component" value="Unassembled WGS sequence"/>
</dbReference>
<dbReference type="GO" id="GO:0008948">
    <property type="term" value="F:oxaloacetate decarboxylase activity"/>
    <property type="evidence" value="ECO:0007669"/>
    <property type="project" value="TreeGrafter"/>
</dbReference>
<organism evidence="2 3">
    <name type="scientific">Thelephora terrestris</name>
    <dbReference type="NCBI Taxonomy" id="56493"/>
    <lineage>
        <taxon>Eukaryota</taxon>
        <taxon>Fungi</taxon>
        <taxon>Dikarya</taxon>
        <taxon>Basidiomycota</taxon>
        <taxon>Agaricomycotina</taxon>
        <taxon>Agaricomycetes</taxon>
        <taxon>Thelephorales</taxon>
        <taxon>Thelephoraceae</taxon>
        <taxon>Thelephora</taxon>
    </lineage>
</organism>
<dbReference type="AlphaFoldDB" id="A0A9P6HSD1"/>
<dbReference type="InterPro" id="IPR036704">
    <property type="entry name" value="RraA/RraA-like_sf"/>
</dbReference>
<feature type="binding site" evidence="1">
    <location>
        <position position="122"/>
    </location>
    <ligand>
        <name>Mg(2+)</name>
        <dbReference type="ChEBI" id="CHEBI:18420"/>
    </ligand>
</feature>